<dbReference type="Gene3D" id="3.40.420.10">
    <property type="entry name" value="Ricin (A subunit), domain 1"/>
    <property type="match status" value="1"/>
</dbReference>
<dbReference type="PRINTS" id="PR00396">
    <property type="entry name" value="SHIGARICIN"/>
</dbReference>
<comment type="caution">
    <text evidence="9">The sequence shown here is derived from an EMBL/GenBank/DDBJ whole genome shotgun (WGS) entry which is preliminary data.</text>
</comment>
<evidence type="ECO:0000256" key="7">
    <source>
        <dbReference type="ARBA" id="ARBA00023193"/>
    </source>
</evidence>
<keyword evidence="7 8" id="KW-0652">Protein synthesis inhibitor</keyword>
<dbReference type="EC" id="3.2.2.22" evidence="3 8"/>
<keyword evidence="6 8" id="KW-0611">Plant defense</keyword>
<evidence type="ECO:0000256" key="6">
    <source>
        <dbReference type="ARBA" id="ARBA00022821"/>
    </source>
</evidence>
<dbReference type="InterPro" id="IPR036041">
    <property type="entry name" value="Ribosome-inact_prot_sf"/>
</dbReference>
<dbReference type="GO" id="GO:0017148">
    <property type="term" value="P:negative regulation of translation"/>
    <property type="evidence" value="ECO:0007669"/>
    <property type="project" value="UniProtKB-KW"/>
</dbReference>
<dbReference type="GO" id="GO:0090729">
    <property type="term" value="F:toxin activity"/>
    <property type="evidence" value="ECO:0007669"/>
    <property type="project" value="UniProtKB-KW"/>
</dbReference>
<keyword evidence="5 8" id="KW-0378">Hydrolase</keyword>
<dbReference type="Proteomes" id="UP001152523">
    <property type="component" value="Unassembled WGS sequence"/>
</dbReference>
<gene>
    <name evidence="9" type="ORF">CEPIT_LOCUS30925</name>
</gene>
<evidence type="ECO:0000256" key="4">
    <source>
        <dbReference type="ARBA" id="ARBA00022656"/>
    </source>
</evidence>
<protein>
    <recommendedName>
        <fullName evidence="3 8">rRNA N-glycosylase</fullName>
        <ecNumber evidence="3 8">3.2.2.22</ecNumber>
    </recommendedName>
</protein>
<dbReference type="GO" id="GO:0030598">
    <property type="term" value="F:rRNA N-glycosylase activity"/>
    <property type="evidence" value="ECO:0007669"/>
    <property type="project" value="UniProtKB-EC"/>
</dbReference>
<sequence length="246" mass="27930">MARLIFNQFQEDGLIHEDYYIDFLRSLRNAFSRGVTVNGKPRIDPAHPESILDVQCFRAGDEEARLLLRFNTADLFLIGFRSVNEDNWWEMPHSGLNIPGSEKLPFDTSYLQLHRVSGTKFGNITINPFAVDDAILTLSSYHSNRNTKRAAKSILVFVILFAEAARFSLISDFIHRNHLTGADMGLIQEWAFPLVHKWGDLSNIYIEAYTQEVDALPRLAALRAQSGHQRSITRLDEVDAAVALLK</sequence>
<comment type="catalytic activity">
    <reaction evidence="1 8">
        <text>Endohydrolysis of the N-glycosidic bond at one specific adenosine on the 28S rRNA.</text>
        <dbReference type="EC" id="3.2.2.22"/>
    </reaction>
</comment>
<evidence type="ECO:0000256" key="3">
    <source>
        <dbReference type="ARBA" id="ARBA00012001"/>
    </source>
</evidence>
<dbReference type="InterPro" id="IPR017989">
    <property type="entry name" value="Ribosome_inactivat_1/2"/>
</dbReference>
<evidence type="ECO:0000256" key="1">
    <source>
        <dbReference type="ARBA" id="ARBA00000237"/>
    </source>
</evidence>
<name>A0AAV0F5Q1_9ASTE</name>
<organism evidence="9 10">
    <name type="scientific">Cuscuta epithymum</name>
    <dbReference type="NCBI Taxonomy" id="186058"/>
    <lineage>
        <taxon>Eukaryota</taxon>
        <taxon>Viridiplantae</taxon>
        <taxon>Streptophyta</taxon>
        <taxon>Embryophyta</taxon>
        <taxon>Tracheophyta</taxon>
        <taxon>Spermatophyta</taxon>
        <taxon>Magnoliopsida</taxon>
        <taxon>eudicotyledons</taxon>
        <taxon>Gunneridae</taxon>
        <taxon>Pentapetalae</taxon>
        <taxon>asterids</taxon>
        <taxon>lamiids</taxon>
        <taxon>Solanales</taxon>
        <taxon>Convolvulaceae</taxon>
        <taxon>Cuscuteae</taxon>
        <taxon>Cuscuta</taxon>
        <taxon>Cuscuta subgen. Cuscuta</taxon>
    </lineage>
</organism>
<dbReference type="SUPFAM" id="SSF56371">
    <property type="entry name" value="Ribosome inactivating proteins (RIP)"/>
    <property type="match status" value="1"/>
</dbReference>
<evidence type="ECO:0000313" key="10">
    <source>
        <dbReference type="Proteomes" id="UP001152523"/>
    </source>
</evidence>
<dbReference type="PANTHER" id="PTHR33453:SF9">
    <property type="entry name" value="ALBUMIN B-32"/>
    <property type="match status" value="1"/>
</dbReference>
<dbReference type="InterPro" id="IPR016138">
    <property type="entry name" value="Ribosome_inactivat_prot_sub1"/>
</dbReference>
<accession>A0AAV0F5Q1</accession>
<evidence type="ECO:0000313" key="9">
    <source>
        <dbReference type="EMBL" id="CAH9130814.1"/>
    </source>
</evidence>
<dbReference type="Pfam" id="PF00161">
    <property type="entry name" value="RIP"/>
    <property type="match status" value="1"/>
</dbReference>
<dbReference type="EMBL" id="CAMAPF010000963">
    <property type="protein sequence ID" value="CAH9130814.1"/>
    <property type="molecule type" value="Genomic_DNA"/>
</dbReference>
<evidence type="ECO:0000256" key="5">
    <source>
        <dbReference type="ARBA" id="ARBA00022801"/>
    </source>
</evidence>
<dbReference type="PANTHER" id="PTHR33453">
    <property type="match status" value="1"/>
</dbReference>
<reference evidence="9" key="1">
    <citation type="submission" date="2022-07" db="EMBL/GenBank/DDBJ databases">
        <authorList>
            <person name="Macas J."/>
            <person name="Novak P."/>
            <person name="Neumann P."/>
        </authorList>
    </citation>
    <scope>NUCLEOTIDE SEQUENCE</scope>
</reference>
<evidence type="ECO:0000256" key="2">
    <source>
        <dbReference type="ARBA" id="ARBA00008544"/>
    </source>
</evidence>
<comment type="similarity">
    <text evidence="2">Belongs to the ribosome-inactivating protein family. Type 1 RIP subfamily.</text>
</comment>
<dbReference type="InterPro" id="IPR001574">
    <property type="entry name" value="Ribosome_inactivat_prot"/>
</dbReference>
<dbReference type="GO" id="GO:0006952">
    <property type="term" value="P:defense response"/>
    <property type="evidence" value="ECO:0007669"/>
    <property type="project" value="UniProtKB-KW"/>
</dbReference>
<keyword evidence="10" id="KW-1185">Reference proteome</keyword>
<proteinExistence type="inferred from homology"/>
<evidence type="ECO:0000256" key="8">
    <source>
        <dbReference type="RuleBase" id="RU004915"/>
    </source>
</evidence>
<dbReference type="AlphaFoldDB" id="A0AAV0F5Q1"/>
<keyword evidence="4 8" id="KW-0800">Toxin</keyword>